<dbReference type="InterPro" id="IPR006668">
    <property type="entry name" value="Mg_transptr_MgtE_intracell_dom"/>
</dbReference>
<evidence type="ECO:0000259" key="10">
    <source>
        <dbReference type="PROSITE" id="PS51371"/>
    </source>
</evidence>
<dbReference type="SMART" id="SM00924">
    <property type="entry name" value="MgtE_N"/>
    <property type="match status" value="1"/>
</dbReference>
<proteinExistence type="inferred from homology"/>
<keyword evidence="7 9" id="KW-0472">Membrane</keyword>
<feature type="transmembrane region" description="Helical" evidence="9">
    <location>
        <begin position="421"/>
        <end position="444"/>
    </location>
</feature>
<evidence type="ECO:0000256" key="7">
    <source>
        <dbReference type="ARBA" id="ARBA00023136"/>
    </source>
</evidence>
<comment type="caution">
    <text evidence="9">Lacks conserved residue(s) required for the propagation of feature annotation.</text>
</comment>
<dbReference type="Gene3D" id="1.10.357.20">
    <property type="entry name" value="SLC41 divalent cation transporters, integral membrane domain"/>
    <property type="match status" value="1"/>
</dbReference>
<dbReference type="EMBL" id="LN515532">
    <property type="protein sequence ID" value="CEA14651.1"/>
    <property type="molecule type" value="Genomic_DNA"/>
</dbReference>
<comment type="function">
    <text evidence="9">Acts as a magnesium transporter.</text>
</comment>
<keyword evidence="12" id="KW-1185">Reference proteome</keyword>
<protein>
    <recommendedName>
        <fullName evidence="9">Magnesium transporter MgtE</fullName>
    </recommendedName>
</protein>
<organism evidence="11 12">
    <name type="scientific">Fermentimonas caenicola</name>
    <dbReference type="NCBI Taxonomy" id="1562970"/>
    <lineage>
        <taxon>Bacteria</taxon>
        <taxon>Pseudomonadati</taxon>
        <taxon>Bacteroidota</taxon>
        <taxon>Bacteroidia</taxon>
        <taxon>Bacteroidales</taxon>
        <taxon>Dysgonomonadaceae</taxon>
        <taxon>Fermentimonas</taxon>
    </lineage>
</organism>
<dbReference type="PANTHER" id="PTHR43773:SF1">
    <property type="entry name" value="MAGNESIUM TRANSPORTER MGTE"/>
    <property type="match status" value="1"/>
</dbReference>
<evidence type="ECO:0000256" key="6">
    <source>
        <dbReference type="ARBA" id="ARBA00022989"/>
    </source>
</evidence>
<dbReference type="SUPFAM" id="SSF158791">
    <property type="entry name" value="MgtE N-terminal domain-like"/>
    <property type="match status" value="1"/>
</dbReference>
<dbReference type="AlphaFoldDB" id="A0A098BXB4"/>
<evidence type="ECO:0000313" key="11">
    <source>
        <dbReference type="EMBL" id="CEA14651.1"/>
    </source>
</evidence>
<evidence type="ECO:0000313" key="12">
    <source>
        <dbReference type="Proteomes" id="UP000032417"/>
    </source>
</evidence>
<keyword evidence="8" id="KW-0129">CBS domain</keyword>
<evidence type="ECO:0000256" key="2">
    <source>
        <dbReference type="ARBA" id="ARBA00009749"/>
    </source>
</evidence>
<dbReference type="Gene3D" id="1.25.60.10">
    <property type="entry name" value="MgtE N-terminal domain-like"/>
    <property type="match status" value="1"/>
</dbReference>
<dbReference type="Pfam" id="PF03448">
    <property type="entry name" value="MgtE_N"/>
    <property type="match status" value="1"/>
</dbReference>
<keyword evidence="6 9" id="KW-1133">Transmembrane helix</keyword>
<dbReference type="Pfam" id="PF01769">
    <property type="entry name" value="MgtE"/>
    <property type="match status" value="1"/>
</dbReference>
<keyword evidence="9" id="KW-0479">Metal-binding</keyword>
<reference evidence="11 12" key="1">
    <citation type="submission" date="2014-08" db="EMBL/GenBank/DDBJ databases">
        <authorList>
            <person name="Wibberg D."/>
        </authorList>
    </citation>
    <scope>NUCLEOTIDE SEQUENCE [LARGE SCALE GENOMIC DNA]</scope>
    <source>
        <strain evidence="12">ING2-E5B</strain>
    </source>
</reference>
<evidence type="ECO:0000256" key="1">
    <source>
        <dbReference type="ARBA" id="ARBA00004141"/>
    </source>
</evidence>
<evidence type="ECO:0000256" key="3">
    <source>
        <dbReference type="ARBA" id="ARBA00022448"/>
    </source>
</evidence>
<dbReference type="InterPro" id="IPR036739">
    <property type="entry name" value="SLC41_membr_dom_sf"/>
</dbReference>
<comment type="subunit">
    <text evidence="9">Homodimer.</text>
</comment>
<comment type="subcellular location">
    <subcellularLocation>
        <location evidence="9">Cell membrane</location>
        <topology evidence="9">Multi-pass membrane protein</topology>
    </subcellularLocation>
    <subcellularLocation>
        <location evidence="1">Membrane</location>
        <topology evidence="1">Multi-pass membrane protein</topology>
    </subcellularLocation>
</comment>
<dbReference type="NCBIfam" id="TIGR00400">
    <property type="entry name" value="mgtE"/>
    <property type="match status" value="1"/>
</dbReference>
<evidence type="ECO:0000256" key="9">
    <source>
        <dbReference type="RuleBase" id="RU362011"/>
    </source>
</evidence>
<feature type="transmembrane region" description="Helical" evidence="9">
    <location>
        <begin position="284"/>
        <end position="302"/>
    </location>
</feature>
<dbReference type="InterPro" id="IPR038076">
    <property type="entry name" value="MgtE_N_sf"/>
</dbReference>
<dbReference type="CDD" id="cd04606">
    <property type="entry name" value="CBS_pair_Mg_transporter"/>
    <property type="match status" value="1"/>
</dbReference>
<evidence type="ECO:0000256" key="4">
    <source>
        <dbReference type="ARBA" id="ARBA00022692"/>
    </source>
</evidence>
<accession>A0A098BXB4</accession>
<feature type="domain" description="CBS" evidence="10">
    <location>
        <begin position="199"/>
        <end position="256"/>
    </location>
</feature>
<dbReference type="InterPro" id="IPR006669">
    <property type="entry name" value="MgtE_transporter"/>
</dbReference>
<dbReference type="STRING" id="1562970.ING2E5B_0034"/>
<dbReference type="GO" id="GO:0015095">
    <property type="term" value="F:magnesium ion transmembrane transporter activity"/>
    <property type="evidence" value="ECO:0007669"/>
    <property type="project" value="UniProtKB-UniRule"/>
</dbReference>
<dbReference type="PROSITE" id="PS51371">
    <property type="entry name" value="CBS"/>
    <property type="match status" value="1"/>
</dbReference>
<dbReference type="PANTHER" id="PTHR43773">
    <property type="entry name" value="MAGNESIUM TRANSPORTER MGTE"/>
    <property type="match status" value="1"/>
</dbReference>
<dbReference type="OrthoDB" id="9790355at2"/>
<dbReference type="SUPFAM" id="SSF54631">
    <property type="entry name" value="CBS-domain pair"/>
    <property type="match status" value="1"/>
</dbReference>
<evidence type="ECO:0000256" key="5">
    <source>
        <dbReference type="ARBA" id="ARBA00022842"/>
    </source>
</evidence>
<dbReference type="KEGG" id="pbt:ING2E5B_0034"/>
<gene>
    <name evidence="11" type="primary">mgtE</name>
    <name evidence="11" type="ORF">ING2E5B_0034</name>
</gene>
<keyword evidence="5 9" id="KW-0460">Magnesium</keyword>
<dbReference type="SUPFAM" id="SSF161093">
    <property type="entry name" value="MgtE membrane domain-like"/>
    <property type="match status" value="1"/>
</dbReference>
<feature type="transmembrane region" description="Helical" evidence="9">
    <location>
        <begin position="358"/>
        <end position="378"/>
    </location>
</feature>
<dbReference type="Proteomes" id="UP000032417">
    <property type="component" value="Chromosome 1"/>
</dbReference>
<name>A0A098BXB4_9BACT</name>
<dbReference type="HOGENOM" id="CLU_037408_2_2_10"/>
<dbReference type="Pfam" id="PF00571">
    <property type="entry name" value="CBS"/>
    <property type="match status" value="2"/>
</dbReference>
<dbReference type="Gene3D" id="3.10.580.10">
    <property type="entry name" value="CBS-domain"/>
    <property type="match status" value="1"/>
</dbReference>
<evidence type="ECO:0000256" key="8">
    <source>
        <dbReference type="PROSITE-ProRule" id="PRU00703"/>
    </source>
</evidence>
<dbReference type="SMART" id="SM00116">
    <property type="entry name" value="CBS"/>
    <property type="match status" value="1"/>
</dbReference>
<comment type="similarity">
    <text evidence="2 9">Belongs to the SLC41A transporter family.</text>
</comment>
<dbReference type="PATRIC" id="fig|1562970.3.peg.33"/>
<keyword evidence="4 9" id="KW-0812">Transmembrane</keyword>
<dbReference type="GO" id="GO:0046872">
    <property type="term" value="F:metal ion binding"/>
    <property type="evidence" value="ECO:0007669"/>
    <property type="project" value="UniProtKB-KW"/>
</dbReference>
<feature type="transmembrane region" description="Helical" evidence="9">
    <location>
        <begin position="384"/>
        <end position="409"/>
    </location>
</feature>
<dbReference type="InterPro" id="IPR000644">
    <property type="entry name" value="CBS_dom"/>
</dbReference>
<dbReference type="GO" id="GO:0005886">
    <property type="term" value="C:plasma membrane"/>
    <property type="evidence" value="ECO:0007669"/>
    <property type="project" value="UniProtKB-SubCell"/>
</dbReference>
<keyword evidence="3 9" id="KW-0813">Transport</keyword>
<dbReference type="InterPro" id="IPR006667">
    <property type="entry name" value="SLC41_membr_dom"/>
</dbReference>
<dbReference type="InterPro" id="IPR046342">
    <property type="entry name" value="CBS_dom_sf"/>
</dbReference>
<sequence>MTNAHTIIHTLIKNEVWTLLKEELTKLDVPAIVTLIERSNELQSTILFRFLPRGKAKQVFQELDPSKQKKIIDGLAQHATLLTNLMNDIEPDDRTALFEELTGKVAQQLMQLMSKENLQITTQLLGYPEDSIGRLMTPKYVAVKSHFTVKETLSHIRRFGVDAETLSVVYVVDQNWKLINDLRIRDILLADPDDKIDDLTKHELIVLSAFDDQETAVHVFKDYNRVALPVVDSSNTLLGIVTVDDILDVAEEEQTEDFHRFVGVKDAIINPVQASVSFIYKKRIGWLMALVLMNIFSGYAMSRFDTVIESMVSLVFFLPLLIDSGGNAGSQSATLMIRSLGKGDVRGRDWVRLLSKELAVALLLGLTMAVGVSVVASWRAPDIIPVVSLTMVLIVVVGSVVGMLLPFVFTRLKLDPATASAPLITTICDISGVLIYFSMAKLYFGM</sequence>
<keyword evidence="9" id="KW-1003">Cell membrane</keyword>